<comment type="caution">
    <text evidence="1">The sequence shown here is derived from an EMBL/GenBank/DDBJ whole genome shotgun (WGS) entry which is preliminary data.</text>
</comment>
<name>A0A7Y9I1W6_9ACTN</name>
<proteinExistence type="predicted"/>
<gene>
    <name evidence="1" type="ORF">BKA15_000051</name>
</gene>
<accession>A0A7Y9I1W6</accession>
<reference evidence="1 2" key="1">
    <citation type="submission" date="2020-07" db="EMBL/GenBank/DDBJ databases">
        <title>Sequencing the genomes of 1000 actinobacteria strains.</title>
        <authorList>
            <person name="Klenk H.-P."/>
        </authorList>
    </citation>
    <scope>NUCLEOTIDE SEQUENCE [LARGE SCALE GENOMIC DNA]</scope>
    <source>
        <strain evidence="1 2">DSM 22083</strain>
    </source>
</reference>
<dbReference type="Proteomes" id="UP000569914">
    <property type="component" value="Unassembled WGS sequence"/>
</dbReference>
<organism evidence="1 2">
    <name type="scientific">Microlunatus parietis</name>
    <dbReference type="NCBI Taxonomy" id="682979"/>
    <lineage>
        <taxon>Bacteria</taxon>
        <taxon>Bacillati</taxon>
        <taxon>Actinomycetota</taxon>
        <taxon>Actinomycetes</taxon>
        <taxon>Propionibacteriales</taxon>
        <taxon>Propionibacteriaceae</taxon>
        <taxon>Microlunatus</taxon>
    </lineage>
</organism>
<dbReference type="RefSeq" id="WP_179747608.1">
    <property type="nucleotide sequence ID" value="NZ_JACCBU010000001.1"/>
</dbReference>
<evidence type="ECO:0000313" key="2">
    <source>
        <dbReference type="Proteomes" id="UP000569914"/>
    </source>
</evidence>
<dbReference type="AlphaFoldDB" id="A0A7Y9I1W6"/>
<evidence type="ECO:0000313" key="1">
    <source>
        <dbReference type="EMBL" id="NYE68722.1"/>
    </source>
</evidence>
<protein>
    <submittedName>
        <fullName evidence="1">Uncharacterized protein</fullName>
    </submittedName>
</protein>
<dbReference type="EMBL" id="JACCBU010000001">
    <property type="protein sequence ID" value="NYE68722.1"/>
    <property type="molecule type" value="Genomic_DNA"/>
</dbReference>
<keyword evidence="2" id="KW-1185">Reference proteome</keyword>
<sequence length="193" mass="20327">MVHAVRPDGRVIKLRLEADGIGQVAASADGRWVALSGSVQCRQHLAFWLIDLTRAAAGRTPWSQALAPGGGMSCATTSLHFEGADLAAGWMITGQTRPPGCPQRGGPVALSTRLPKAEFRPSDTAGRTPWVDHTCLAGVWSPADGEQLQLLAGPLDKGSRPMPSGYSLVRKRPAGHGEVVLAEDVAAVVVRPR</sequence>